<dbReference type="AlphaFoldDB" id="A0A1G2SIT5"/>
<dbReference type="SUPFAM" id="SSF75217">
    <property type="entry name" value="alpha/beta knot"/>
    <property type="match status" value="1"/>
</dbReference>
<evidence type="ECO:0000256" key="11">
    <source>
        <dbReference type="ARBA" id="ARBA00022694"/>
    </source>
</evidence>
<comment type="similarity">
    <text evidence="3 15 17">Belongs to the RNA methyltransferase TrmD family.</text>
</comment>
<gene>
    <name evidence="15" type="primary">trmD</name>
    <name evidence="19" type="ORF">A2591_03680</name>
</gene>
<dbReference type="EC" id="2.1.1.228" evidence="5 15"/>
<comment type="subcellular location">
    <subcellularLocation>
        <location evidence="2 15 17">Cytoplasm</location>
    </subcellularLocation>
</comment>
<evidence type="ECO:0000256" key="16">
    <source>
        <dbReference type="PIRSR" id="PIRSR000386-1"/>
    </source>
</evidence>
<dbReference type="Gene3D" id="3.40.1280.10">
    <property type="match status" value="1"/>
</dbReference>
<comment type="catalytic activity">
    <reaction evidence="14 15 17">
        <text>guanosine(37) in tRNA + S-adenosyl-L-methionine = N(1)-methylguanosine(37) in tRNA + S-adenosyl-L-homocysteine + H(+)</text>
        <dbReference type="Rhea" id="RHEA:36899"/>
        <dbReference type="Rhea" id="RHEA-COMP:10145"/>
        <dbReference type="Rhea" id="RHEA-COMP:10147"/>
        <dbReference type="ChEBI" id="CHEBI:15378"/>
        <dbReference type="ChEBI" id="CHEBI:57856"/>
        <dbReference type="ChEBI" id="CHEBI:59789"/>
        <dbReference type="ChEBI" id="CHEBI:73542"/>
        <dbReference type="ChEBI" id="CHEBI:74269"/>
        <dbReference type="EC" id="2.1.1.228"/>
    </reaction>
</comment>
<comment type="caution">
    <text evidence="19">The sequence shown here is derived from an EMBL/GenBank/DDBJ whole genome shotgun (WGS) entry which is preliminary data.</text>
</comment>
<evidence type="ECO:0000256" key="8">
    <source>
        <dbReference type="ARBA" id="ARBA00022603"/>
    </source>
</evidence>
<evidence type="ECO:0000256" key="4">
    <source>
        <dbReference type="ARBA" id="ARBA00011738"/>
    </source>
</evidence>
<dbReference type="EMBL" id="MHUZ01000033">
    <property type="protein sequence ID" value="OHA84965.1"/>
    <property type="molecule type" value="Genomic_DNA"/>
</dbReference>
<dbReference type="InterPro" id="IPR023148">
    <property type="entry name" value="tRNA_m1G_MeTrfase_C_sf"/>
</dbReference>
<evidence type="ECO:0000256" key="2">
    <source>
        <dbReference type="ARBA" id="ARBA00004496"/>
    </source>
</evidence>
<sequence length="249" mass="28030">MPSLQQTLHKVEGLLYSARMKRFHVITIFPDIVTAYAGESIVARAVKDKLIAIKAYNPRDFLRGKSKNGYRPVDDRPYGGGPGMVLAADPVVRAIDRALSAARKGKRKTKVIILSPQGKEFTNAYAERLVKRYDDVVFVAGRYEGIDARVKTIFRAEEVSTGPYVLTGGELPALTMIDAMTRRIPGVLGKFESLEESRTASPDVYTRPEVYEWKGKKYRVPKVLRSGDHKKIDAWKETRIAMRKKKKGE</sequence>
<dbReference type="GO" id="GO:0052906">
    <property type="term" value="F:tRNA (guanine(37)-N1)-methyltransferase activity"/>
    <property type="evidence" value="ECO:0007669"/>
    <property type="project" value="UniProtKB-UniRule"/>
</dbReference>
<dbReference type="PANTHER" id="PTHR46417">
    <property type="entry name" value="TRNA (GUANINE-N(1)-)-METHYLTRANSFERASE"/>
    <property type="match status" value="1"/>
</dbReference>
<evidence type="ECO:0000256" key="5">
    <source>
        <dbReference type="ARBA" id="ARBA00012807"/>
    </source>
</evidence>
<evidence type="ECO:0000256" key="3">
    <source>
        <dbReference type="ARBA" id="ARBA00007630"/>
    </source>
</evidence>
<protein>
    <recommendedName>
        <fullName evidence="6 15">tRNA (guanine-N(1)-)-methyltransferase</fullName>
        <ecNumber evidence="5 15">2.1.1.228</ecNumber>
    </recommendedName>
    <alternativeName>
        <fullName evidence="12 15">M1G-methyltransferase</fullName>
    </alternativeName>
    <alternativeName>
        <fullName evidence="13 15">tRNA [GM37] methyltransferase</fullName>
    </alternativeName>
</protein>
<evidence type="ECO:0000256" key="10">
    <source>
        <dbReference type="ARBA" id="ARBA00022691"/>
    </source>
</evidence>
<keyword evidence="7 15" id="KW-0963">Cytoplasm</keyword>
<reference evidence="19 20" key="1">
    <citation type="journal article" date="2016" name="Nat. Commun.">
        <title>Thousands of microbial genomes shed light on interconnected biogeochemical processes in an aquifer system.</title>
        <authorList>
            <person name="Anantharaman K."/>
            <person name="Brown C.T."/>
            <person name="Hug L.A."/>
            <person name="Sharon I."/>
            <person name="Castelle C.J."/>
            <person name="Probst A.J."/>
            <person name="Thomas B.C."/>
            <person name="Singh A."/>
            <person name="Wilkins M.J."/>
            <person name="Karaoz U."/>
            <person name="Brodie E.L."/>
            <person name="Williams K.H."/>
            <person name="Hubbard S.S."/>
            <person name="Banfield J.F."/>
        </authorList>
    </citation>
    <scope>NUCLEOTIDE SEQUENCE [LARGE SCALE GENOMIC DNA]</scope>
</reference>
<keyword evidence="8 15" id="KW-0489">Methyltransferase</keyword>
<comment type="subunit">
    <text evidence="4 15 17">Homodimer.</text>
</comment>
<keyword evidence="9 15" id="KW-0808">Transferase</keyword>
<dbReference type="InterPro" id="IPR016009">
    <property type="entry name" value="tRNA_MeTrfase_TRMD/TRM10"/>
</dbReference>
<evidence type="ECO:0000256" key="1">
    <source>
        <dbReference type="ARBA" id="ARBA00002634"/>
    </source>
</evidence>
<evidence type="ECO:0000259" key="18">
    <source>
        <dbReference type="Pfam" id="PF01746"/>
    </source>
</evidence>
<dbReference type="PANTHER" id="PTHR46417:SF1">
    <property type="entry name" value="TRNA (GUANINE-N(1)-)-METHYLTRANSFERASE"/>
    <property type="match status" value="1"/>
</dbReference>
<keyword evidence="10 15" id="KW-0949">S-adenosyl-L-methionine</keyword>
<dbReference type="NCBIfam" id="TIGR00088">
    <property type="entry name" value="trmD"/>
    <property type="match status" value="1"/>
</dbReference>
<dbReference type="NCBIfam" id="NF000648">
    <property type="entry name" value="PRK00026.1"/>
    <property type="match status" value="1"/>
</dbReference>
<evidence type="ECO:0000256" key="17">
    <source>
        <dbReference type="RuleBase" id="RU003464"/>
    </source>
</evidence>
<evidence type="ECO:0000256" key="6">
    <source>
        <dbReference type="ARBA" id="ARBA00014679"/>
    </source>
</evidence>
<evidence type="ECO:0000256" key="9">
    <source>
        <dbReference type="ARBA" id="ARBA00022679"/>
    </source>
</evidence>
<comment type="function">
    <text evidence="1 15 17">Specifically methylates guanosine-37 in various tRNAs.</text>
</comment>
<evidence type="ECO:0000256" key="15">
    <source>
        <dbReference type="HAMAP-Rule" id="MF_00605"/>
    </source>
</evidence>
<feature type="binding site" evidence="15 16">
    <location>
        <position position="141"/>
    </location>
    <ligand>
        <name>S-adenosyl-L-methionine</name>
        <dbReference type="ChEBI" id="CHEBI:59789"/>
    </ligand>
</feature>
<dbReference type="PIRSF" id="PIRSF000386">
    <property type="entry name" value="tRNA_mtase"/>
    <property type="match status" value="1"/>
</dbReference>
<dbReference type="InterPro" id="IPR029026">
    <property type="entry name" value="tRNA_m1G_MTases_N"/>
</dbReference>
<evidence type="ECO:0000313" key="19">
    <source>
        <dbReference type="EMBL" id="OHA84965.1"/>
    </source>
</evidence>
<proteinExistence type="inferred from homology"/>
<name>A0A1G2SIT5_9BACT</name>
<evidence type="ECO:0000256" key="12">
    <source>
        <dbReference type="ARBA" id="ARBA00029736"/>
    </source>
</evidence>
<dbReference type="Proteomes" id="UP000178168">
    <property type="component" value="Unassembled WGS sequence"/>
</dbReference>
<dbReference type="GO" id="GO:0002939">
    <property type="term" value="P:tRNA N1-guanine methylation"/>
    <property type="evidence" value="ECO:0007669"/>
    <property type="project" value="TreeGrafter"/>
</dbReference>
<dbReference type="Pfam" id="PF01746">
    <property type="entry name" value="tRNA_m1G_MT"/>
    <property type="match status" value="1"/>
</dbReference>
<evidence type="ECO:0000313" key="20">
    <source>
        <dbReference type="Proteomes" id="UP000178168"/>
    </source>
</evidence>
<dbReference type="HAMAP" id="MF_00605">
    <property type="entry name" value="TrmD"/>
    <property type="match status" value="1"/>
</dbReference>
<organism evidence="19 20">
    <name type="scientific">Candidatus Yonathbacteria bacterium RIFOXYD1_FULL_52_36</name>
    <dbReference type="NCBI Taxonomy" id="1802730"/>
    <lineage>
        <taxon>Bacteria</taxon>
        <taxon>Candidatus Yonathiibacteriota</taxon>
    </lineage>
</organism>
<evidence type="ECO:0000256" key="14">
    <source>
        <dbReference type="ARBA" id="ARBA00047783"/>
    </source>
</evidence>
<dbReference type="InterPro" id="IPR002649">
    <property type="entry name" value="tRNA_m1G_MeTrfase_TrmD"/>
</dbReference>
<evidence type="ECO:0000256" key="7">
    <source>
        <dbReference type="ARBA" id="ARBA00022490"/>
    </source>
</evidence>
<dbReference type="STRING" id="1802730.A2591_03680"/>
<feature type="domain" description="tRNA methyltransferase TRMD/TRM10-type" evidence="18">
    <location>
        <begin position="22"/>
        <end position="246"/>
    </location>
</feature>
<evidence type="ECO:0000256" key="13">
    <source>
        <dbReference type="ARBA" id="ARBA00033392"/>
    </source>
</evidence>
<dbReference type="InterPro" id="IPR029028">
    <property type="entry name" value="Alpha/beta_knot_MTases"/>
</dbReference>
<dbReference type="Gene3D" id="1.10.1270.20">
    <property type="entry name" value="tRNA(m1g37)methyltransferase, domain 2"/>
    <property type="match status" value="1"/>
</dbReference>
<dbReference type="GO" id="GO:0005829">
    <property type="term" value="C:cytosol"/>
    <property type="evidence" value="ECO:0007669"/>
    <property type="project" value="TreeGrafter"/>
</dbReference>
<comment type="caution">
    <text evidence="15">Lacks conserved residue(s) required for the propagation of feature annotation.</text>
</comment>
<accession>A0A1G2SIT5</accession>
<keyword evidence="11 15" id="KW-0819">tRNA processing</keyword>